<feature type="compositionally biased region" description="Polar residues" evidence="1">
    <location>
        <begin position="1"/>
        <end position="11"/>
    </location>
</feature>
<gene>
    <name evidence="2" type="ORF">TWF694_008787</name>
</gene>
<evidence type="ECO:0000256" key="1">
    <source>
        <dbReference type="SAM" id="MobiDB-lite"/>
    </source>
</evidence>
<feature type="region of interest" description="Disordered" evidence="1">
    <location>
        <begin position="1"/>
        <end position="90"/>
    </location>
</feature>
<keyword evidence="3" id="KW-1185">Reference proteome</keyword>
<feature type="compositionally biased region" description="Polar residues" evidence="1">
    <location>
        <begin position="23"/>
        <end position="51"/>
    </location>
</feature>
<evidence type="ECO:0000313" key="3">
    <source>
        <dbReference type="Proteomes" id="UP001365542"/>
    </source>
</evidence>
<proteinExistence type="predicted"/>
<organism evidence="2 3">
    <name type="scientific">Orbilia ellipsospora</name>
    <dbReference type="NCBI Taxonomy" id="2528407"/>
    <lineage>
        <taxon>Eukaryota</taxon>
        <taxon>Fungi</taxon>
        <taxon>Dikarya</taxon>
        <taxon>Ascomycota</taxon>
        <taxon>Pezizomycotina</taxon>
        <taxon>Orbiliomycetes</taxon>
        <taxon>Orbiliales</taxon>
        <taxon>Orbiliaceae</taxon>
        <taxon>Orbilia</taxon>
    </lineage>
</organism>
<dbReference type="AlphaFoldDB" id="A0AAV9XDI0"/>
<reference evidence="2 3" key="1">
    <citation type="submission" date="2019-10" db="EMBL/GenBank/DDBJ databases">
        <authorList>
            <person name="Palmer J.M."/>
        </authorList>
    </citation>
    <scope>NUCLEOTIDE SEQUENCE [LARGE SCALE GENOMIC DNA]</scope>
    <source>
        <strain evidence="2 3">TWF694</strain>
    </source>
</reference>
<name>A0AAV9XDI0_9PEZI</name>
<evidence type="ECO:0000313" key="2">
    <source>
        <dbReference type="EMBL" id="KAK6539953.1"/>
    </source>
</evidence>
<accession>A0AAV9XDI0</accession>
<dbReference type="EMBL" id="JAVHJO010000005">
    <property type="protein sequence ID" value="KAK6539953.1"/>
    <property type="molecule type" value="Genomic_DNA"/>
</dbReference>
<comment type="caution">
    <text evidence="2">The sequence shown here is derived from an EMBL/GenBank/DDBJ whole genome shotgun (WGS) entry which is preliminary data.</text>
</comment>
<sequence length="90" mass="9624">MPLITNLQNPLTKDKDNKHPSRQGAQSPPAETQSSKQMGEMSSGQTTSSMDPKQKNEEFLKNLDSNPAVAPMDPTAYAKTGKPGAPLDGL</sequence>
<protein>
    <submittedName>
        <fullName evidence="2">Uncharacterized protein</fullName>
    </submittedName>
</protein>
<dbReference type="Proteomes" id="UP001365542">
    <property type="component" value="Unassembled WGS sequence"/>
</dbReference>
<feature type="compositionally biased region" description="Basic and acidic residues" evidence="1">
    <location>
        <begin position="52"/>
        <end position="61"/>
    </location>
</feature>